<evidence type="ECO:0000313" key="1">
    <source>
        <dbReference type="EMBL" id="MBB6716352.1"/>
    </source>
</evidence>
<proteinExistence type="predicted"/>
<organism evidence="1 2">
    <name type="scientific">Clostridium gasigenes</name>
    <dbReference type="NCBI Taxonomy" id="94869"/>
    <lineage>
        <taxon>Bacteria</taxon>
        <taxon>Bacillati</taxon>
        <taxon>Bacillota</taxon>
        <taxon>Clostridia</taxon>
        <taxon>Eubacteriales</taxon>
        <taxon>Clostridiaceae</taxon>
        <taxon>Clostridium</taxon>
    </lineage>
</organism>
<accession>A0A7X0SEY4</accession>
<sequence>MEKDIIIEDGIGIKELRQLHELAGINRALTSKEFLQIVSVYNSAIERLLKEEERGSE</sequence>
<dbReference type="AlphaFoldDB" id="A0A7X0SEY4"/>
<protein>
    <submittedName>
        <fullName evidence="1">Uncharacterized protein</fullName>
    </submittedName>
</protein>
<dbReference type="EMBL" id="JACKWY010000013">
    <property type="protein sequence ID" value="MBB6716352.1"/>
    <property type="molecule type" value="Genomic_DNA"/>
</dbReference>
<gene>
    <name evidence="1" type="ORF">H7E68_16735</name>
</gene>
<dbReference type="RefSeq" id="WP_185165400.1">
    <property type="nucleotide sequence ID" value="NZ_JACKWY010000013.1"/>
</dbReference>
<reference evidence="1 2" key="1">
    <citation type="submission" date="2020-08" db="EMBL/GenBank/DDBJ databases">
        <title>Clostridia isolated from Swiss meat.</title>
        <authorList>
            <person name="Wambui J."/>
            <person name="Stevens M.J.A."/>
            <person name="Stephan R."/>
        </authorList>
    </citation>
    <scope>NUCLEOTIDE SEQUENCE [LARGE SCALE GENOMIC DNA]</scope>
    <source>
        <strain evidence="1 2">CM001</strain>
    </source>
</reference>
<evidence type="ECO:0000313" key="2">
    <source>
        <dbReference type="Proteomes" id="UP000585258"/>
    </source>
</evidence>
<comment type="caution">
    <text evidence="1">The sequence shown here is derived from an EMBL/GenBank/DDBJ whole genome shotgun (WGS) entry which is preliminary data.</text>
</comment>
<name>A0A7X0SEY4_9CLOT</name>
<dbReference type="Proteomes" id="UP000585258">
    <property type="component" value="Unassembled WGS sequence"/>
</dbReference>